<dbReference type="InterPro" id="IPR050682">
    <property type="entry name" value="ModA/WtpA"/>
</dbReference>
<dbReference type="NCBIfam" id="NF002918">
    <property type="entry name" value="PRK03537.1-4"/>
    <property type="match status" value="1"/>
</dbReference>
<dbReference type="Proteomes" id="UP001195624">
    <property type="component" value="Unassembled WGS sequence"/>
</dbReference>
<dbReference type="RefSeq" id="WP_017803677.1">
    <property type="nucleotide sequence ID" value="NZ_JAGGMQ010000001.1"/>
</dbReference>
<dbReference type="EMBL" id="JAGGMQ010000001">
    <property type="protein sequence ID" value="MBP2168008.1"/>
    <property type="molecule type" value="Genomic_DNA"/>
</dbReference>
<evidence type="ECO:0000313" key="2">
    <source>
        <dbReference type="Proteomes" id="UP001195624"/>
    </source>
</evidence>
<dbReference type="SUPFAM" id="SSF53850">
    <property type="entry name" value="Periplasmic binding protein-like II"/>
    <property type="match status" value="1"/>
</dbReference>
<dbReference type="Gene3D" id="3.40.190.10">
    <property type="entry name" value="Periplasmic binding protein-like II"/>
    <property type="match status" value="2"/>
</dbReference>
<dbReference type="PANTHER" id="PTHR30632">
    <property type="entry name" value="MOLYBDATE-BINDING PERIPLASMIC PROTEIN"/>
    <property type="match status" value="1"/>
</dbReference>
<organism evidence="1 2">
    <name type="scientific">Winslowiella toletana</name>
    <dbReference type="NCBI Taxonomy" id="92490"/>
    <lineage>
        <taxon>Bacteria</taxon>
        <taxon>Pseudomonadati</taxon>
        <taxon>Pseudomonadota</taxon>
        <taxon>Gammaproteobacteria</taxon>
        <taxon>Enterobacterales</taxon>
        <taxon>Erwiniaceae</taxon>
        <taxon>Winslowiella</taxon>
    </lineage>
</organism>
<dbReference type="PANTHER" id="PTHR30632:SF0">
    <property type="entry name" value="SULFATE-BINDING PROTEIN"/>
    <property type="match status" value="1"/>
</dbReference>
<comment type="caution">
    <text evidence="1">The sequence shown here is derived from an EMBL/GenBank/DDBJ whole genome shotgun (WGS) entry which is preliminary data.</text>
</comment>
<evidence type="ECO:0000313" key="1">
    <source>
        <dbReference type="EMBL" id="MBP2168008.1"/>
    </source>
</evidence>
<gene>
    <name evidence="1" type="ORF">J2125_001200</name>
</gene>
<sequence length="254" mass="27414">MLRVLAAGSLRKVWPALMAAFQQQSGIRVTTQFAPAGLLRQRIISGEPCDLFASANLAHPTALQQQGHALQVAVFAHNQLCLTAKADVVQADDNWLTLLARPQLRLATSTPESDPSGDYAWQLFDRIEQQHPGVGNSLKKRALCLVGGAESPPIPAGELAASWLINHHRAELFLGYASYWAELQTGPTLRTLAIAPAYQPAIAYAFAVCQPQAQPLAEFLLAAEAQRLLAAAGFRQEESWSEIIDTGGENATPT</sequence>
<keyword evidence="2" id="KW-1185">Reference proteome</keyword>
<reference evidence="2" key="2">
    <citation type="submission" date="2023-07" db="EMBL/GenBank/DDBJ databases">
        <title>Genome mining of underrepresented organisms for secondary metabolites.</title>
        <authorList>
            <person name="D'Agostino P.M."/>
        </authorList>
    </citation>
    <scope>NUCLEOTIDE SEQUENCE [LARGE SCALE GENOMIC DNA]</scope>
    <source>
        <strain evidence="2">WS4403</strain>
    </source>
</reference>
<accession>A0ABS4P5V4</accession>
<reference evidence="1 2" key="1">
    <citation type="submission" date="2021-03" db="EMBL/GenBank/DDBJ databases">
        <authorList>
            <person name="D'Agostino P."/>
            <person name="Huntemann M."/>
            <person name="Clum A."/>
            <person name="Spunde A."/>
            <person name="Palaniappan K."/>
            <person name="Ritter S."/>
            <person name="Mikhailova N."/>
            <person name="Chen I.-M."/>
            <person name="Stamatis D."/>
            <person name="Reddy T."/>
            <person name="O'Malley R."/>
            <person name="Daum C."/>
            <person name="Shapiro N."/>
            <person name="Ivanova N."/>
            <person name="Kyrpides N."/>
            <person name="Woyke T."/>
        </authorList>
    </citation>
    <scope>NUCLEOTIDE SEQUENCE [LARGE SCALE GENOMIC DNA]</scope>
    <source>
        <strain evidence="1 2">WS4403</strain>
    </source>
</reference>
<dbReference type="Pfam" id="PF13531">
    <property type="entry name" value="SBP_bac_11"/>
    <property type="match status" value="1"/>
</dbReference>
<proteinExistence type="predicted"/>
<protein>
    <submittedName>
        <fullName evidence="1">Molybdate transport system substrate-binding protein</fullName>
    </submittedName>
</protein>
<name>A0ABS4P5V4_9GAMM</name>